<name>A0A1V2TAP4_9NOCA</name>
<reference evidence="1 2" key="1">
    <citation type="journal article" date="2016" name="Antonie Van Leeuwenhoek">
        <title>Nocardia donostiensis sp. nov., isolated from human respiratory specimens.</title>
        <authorList>
            <person name="Ercibengoa M."/>
            <person name="Bell M."/>
            <person name="Marimon J.M."/>
            <person name="Humrighouse B."/>
            <person name="Klenk H.P."/>
            <person name="Potter G."/>
            <person name="Perez-Trallero E."/>
        </authorList>
    </citation>
    <scope>NUCLEOTIDE SEQUENCE [LARGE SCALE GENOMIC DNA]</scope>
    <source>
        <strain evidence="1 2">X1655</strain>
    </source>
</reference>
<dbReference type="InterPro" id="IPR027417">
    <property type="entry name" value="P-loop_NTPase"/>
</dbReference>
<protein>
    <submittedName>
        <fullName evidence="1">Uncharacterized protein</fullName>
    </submittedName>
</protein>
<organism evidence="1 2">
    <name type="scientific">Nocardia donostiensis</name>
    <dbReference type="NCBI Taxonomy" id="1538463"/>
    <lineage>
        <taxon>Bacteria</taxon>
        <taxon>Bacillati</taxon>
        <taxon>Actinomycetota</taxon>
        <taxon>Actinomycetes</taxon>
        <taxon>Mycobacteriales</taxon>
        <taxon>Nocardiaceae</taxon>
        <taxon>Nocardia</taxon>
    </lineage>
</organism>
<comment type="caution">
    <text evidence="1">The sequence shown here is derived from an EMBL/GenBank/DDBJ whole genome shotgun (WGS) entry which is preliminary data.</text>
</comment>
<dbReference type="SUPFAM" id="SSF52540">
    <property type="entry name" value="P-loop containing nucleoside triphosphate hydrolases"/>
    <property type="match status" value="1"/>
</dbReference>
<evidence type="ECO:0000313" key="2">
    <source>
        <dbReference type="Proteomes" id="UP000188836"/>
    </source>
</evidence>
<dbReference type="EMBL" id="MUMY01000023">
    <property type="protein sequence ID" value="ONM46569.1"/>
    <property type="molecule type" value="Genomic_DNA"/>
</dbReference>
<dbReference type="Proteomes" id="UP000188836">
    <property type="component" value="Unassembled WGS sequence"/>
</dbReference>
<keyword evidence="2" id="KW-1185">Reference proteome</keyword>
<proteinExistence type="predicted"/>
<evidence type="ECO:0000313" key="1">
    <source>
        <dbReference type="EMBL" id="ONM46569.1"/>
    </source>
</evidence>
<dbReference type="Gene3D" id="3.40.50.300">
    <property type="entry name" value="P-loop containing nucleotide triphosphate hydrolases"/>
    <property type="match status" value="1"/>
</dbReference>
<accession>A0A1V2TAP4</accession>
<sequence>MSDVIAPHAVHDLRDHQVGELRYSATAALIIAGVPGAGKSTALKILFSSTADAEQPPRGPSGSMVLDSNHVRNAWRRRLNKLPYPLWRPLVHVVHYTRIRRALRDNAGPVVIHECATFGWARRMIAHWAAAHGRELHLILLDVPASIARAGQYARGRRINGFSFRLHCSRWQRMLHAIDSGHNPVPNPASLVIADRSTVDHLQRISFAG</sequence>
<gene>
    <name evidence="1" type="ORF">B0T46_22415</name>
</gene>
<dbReference type="OrthoDB" id="3523587at2"/>
<dbReference type="STRING" id="1538463.B0T36_03335"/>
<dbReference type="AlphaFoldDB" id="A0A1V2TAP4"/>
<dbReference type="Pfam" id="PF13671">
    <property type="entry name" value="AAA_33"/>
    <property type="match status" value="1"/>
</dbReference>